<protein>
    <submittedName>
        <fullName evidence="2">Uncharacterized protein</fullName>
    </submittedName>
</protein>
<organism evidence="2 3">
    <name type="scientific">Pleurodeles waltl</name>
    <name type="common">Iberian ribbed newt</name>
    <dbReference type="NCBI Taxonomy" id="8319"/>
    <lineage>
        <taxon>Eukaryota</taxon>
        <taxon>Metazoa</taxon>
        <taxon>Chordata</taxon>
        <taxon>Craniata</taxon>
        <taxon>Vertebrata</taxon>
        <taxon>Euteleostomi</taxon>
        <taxon>Amphibia</taxon>
        <taxon>Batrachia</taxon>
        <taxon>Caudata</taxon>
        <taxon>Salamandroidea</taxon>
        <taxon>Salamandridae</taxon>
        <taxon>Pleurodelinae</taxon>
        <taxon>Pleurodeles</taxon>
    </lineage>
</organism>
<name>A0AAV7NB55_PLEWA</name>
<comment type="caution">
    <text evidence="2">The sequence shown here is derived from an EMBL/GenBank/DDBJ whole genome shotgun (WGS) entry which is preliminary data.</text>
</comment>
<feature type="region of interest" description="Disordered" evidence="1">
    <location>
        <begin position="1"/>
        <end position="36"/>
    </location>
</feature>
<evidence type="ECO:0000313" key="2">
    <source>
        <dbReference type="EMBL" id="KAJ1111603.1"/>
    </source>
</evidence>
<keyword evidence="3" id="KW-1185">Reference proteome</keyword>
<dbReference type="Proteomes" id="UP001066276">
    <property type="component" value="Chromosome 9"/>
</dbReference>
<evidence type="ECO:0000256" key="1">
    <source>
        <dbReference type="SAM" id="MobiDB-lite"/>
    </source>
</evidence>
<evidence type="ECO:0000313" key="3">
    <source>
        <dbReference type="Proteomes" id="UP001066276"/>
    </source>
</evidence>
<feature type="region of interest" description="Disordered" evidence="1">
    <location>
        <begin position="60"/>
        <end position="86"/>
    </location>
</feature>
<proteinExistence type="predicted"/>
<dbReference type="AlphaFoldDB" id="A0AAV7NB55"/>
<reference evidence="2" key="1">
    <citation type="journal article" date="2022" name="bioRxiv">
        <title>Sequencing and chromosome-scale assembly of the giantPleurodeles waltlgenome.</title>
        <authorList>
            <person name="Brown T."/>
            <person name="Elewa A."/>
            <person name="Iarovenko S."/>
            <person name="Subramanian E."/>
            <person name="Araus A.J."/>
            <person name="Petzold A."/>
            <person name="Susuki M."/>
            <person name="Suzuki K.-i.T."/>
            <person name="Hayashi T."/>
            <person name="Toyoda A."/>
            <person name="Oliveira C."/>
            <person name="Osipova E."/>
            <person name="Leigh N.D."/>
            <person name="Simon A."/>
            <person name="Yun M.H."/>
        </authorList>
    </citation>
    <scope>NUCLEOTIDE SEQUENCE</scope>
    <source>
        <strain evidence="2">20211129_DDA</strain>
        <tissue evidence="2">Liver</tissue>
    </source>
</reference>
<accession>A0AAV7NB55</accession>
<dbReference type="EMBL" id="JANPWB010000013">
    <property type="protein sequence ID" value="KAJ1111603.1"/>
    <property type="molecule type" value="Genomic_DNA"/>
</dbReference>
<sequence>MTPQSGVCHSASEARKTACPVPWATETPEPPWGTRISGFTTELKERTDYDWRWWRTRRTRRTQRKQKGRRTRKTLRTRKGRRTTTA</sequence>
<gene>
    <name evidence="2" type="ORF">NDU88_008920</name>
</gene>